<dbReference type="GO" id="GO:0030246">
    <property type="term" value="F:carbohydrate binding"/>
    <property type="evidence" value="ECO:0007669"/>
    <property type="project" value="UniProtKB-UniRule"/>
</dbReference>
<evidence type="ECO:0000256" key="9">
    <source>
        <dbReference type="ARBA" id="ARBA00022741"/>
    </source>
</evidence>
<dbReference type="PROSITE" id="PS52031">
    <property type="entry name" value="GG_LECTIN"/>
    <property type="match status" value="1"/>
</dbReference>
<evidence type="ECO:0000256" key="19">
    <source>
        <dbReference type="PROSITE-ProRule" id="PRU01375"/>
    </source>
</evidence>
<dbReference type="InterPro" id="IPR000719">
    <property type="entry name" value="Prot_kinase_dom"/>
</dbReference>
<feature type="compositionally biased region" description="Low complexity" evidence="21">
    <location>
        <begin position="2457"/>
        <end position="2485"/>
    </location>
</feature>
<feature type="chain" id="PRO_5022001944" description="Serine/threonine-protein kinase WNK3" evidence="22">
    <location>
        <begin position="20"/>
        <end position="2535"/>
    </location>
</feature>
<evidence type="ECO:0000256" key="7">
    <source>
        <dbReference type="ARBA" id="ARBA00022679"/>
    </source>
</evidence>
<feature type="region of interest" description="Disordered" evidence="21">
    <location>
        <begin position="2136"/>
        <end position="2161"/>
    </location>
</feature>
<dbReference type="InterPro" id="IPR039475">
    <property type="entry name" value="ILEI_FAM3C"/>
</dbReference>
<gene>
    <name evidence="24" type="ORF">Baya_6545</name>
</gene>
<keyword evidence="8 19" id="KW-0430">Lectin</keyword>
<feature type="region of interest" description="Disordered" evidence="21">
    <location>
        <begin position="1809"/>
        <end position="1831"/>
    </location>
</feature>
<feature type="signal peptide" evidence="22">
    <location>
        <begin position="1"/>
        <end position="19"/>
    </location>
</feature>
<evidence type="ECO:0000256" key="13">
    <source>
        <dbReference type="ARBA" id="ARBA00047899"/>
    </source>
</evidence>
<keyword evidence="6" id="KW-0597">Phosphoprotein</keyword>
<evidence type="ECO:0000256" key="1">
    <source>
        <dbReference type="ARBA" id="ARBA00001946"/>
    </source>
</evidence>
<dbReference type="GO" id="GO:1904062">
    <property type="term" value="P:regulation of monoatomic cation transmembrane transport"/>
    <property type="evidence" value="ECO:0007669"/>
    <property type="project" value="UniProtKB-ARBA"/>
</dbReference>
<reference evidence="24 25" key="1">
    <citation type="journal article" date="2019" name="Genome Biol. Evol.">
        <title>Whole-Genome Sequencing of the Giant Devil Catfish, Bagarius yarrelli.</title>
        <authorList>
            <person name="Jiang W."/>
            <person name="Lv Y."/>
            <person name="Cheng L."/>
            <person name="Yang K."/>
            <person name="Chao B."/>
            <person name="Wang X."/>
            <person name="Li Y."/>
            <person name="Pan X."/>
            <person name="You X."/>
            <person name="Zhang Y."/>
            <person name="Yang J."/>
            <person name="Li J."/>
            <person name="Zhang X."/>
            <person name="Liu S."/>
            <person name="Sun C."/>
            <person name="Yang J."/>
            <person name="Shi Q."/>
        </authorList>
    </citation>
    <scope>NUCLEOTIDE SEQUENCE [LARGE SCALE GENOMIC DNA]</scope>
    <source>
        <strain evidence="24">JWS20170419001</strain>
        <tissue evidence="24">Muscle</tissue>
    </source>
</reference>
<dbReference type="CDD" id="cd14031">
    <property type="entry name" value="STKc_WNK3"/>
    <property type="match status" value="1"/>
</dbReference>
<dbReference type="Gene3D" id="3.30.200.20">
    <property type="entry name" value="Phosphorylase Kinase, domain 1"/>
    <property type="match status" value="1"/>
</dbReference>
<feature type="region of interest" description="Disordered" evidence="21">
    <location>
        <begin position="2290"/>
        <end position="2323"/>
    </location>
</feature>
<dbReference type="FunFam" id="3.30.200.20:FF:000494">
    <property type="entry name" value="serine/threonine-protein kinase WNK2 isoform X2"/>
    <property type="match status" value="1"/>
</dbReference>
<dbReference type="EMBL" id="VCAZ01000034">
    <property type="protein sequence ID" value="TSL61274.1"/>
    <property type="molecule type" value="Genomic_DNA"/>
</dbReference>
<evidence type="ECO:0000313" key="24">
    <source>
        <dbReference type="EMBL" id="TSL61274.1"/>
    </source>
</evidence>
<dbReference type="PROSITE" id="PS50011">
    <property type="entry name" value="PROTEIN_KINASE_DOM"/>
    <property type="match status" value="1"/>
</dbReference>
<feature type="compositionally biased region" description="Polar residues" evidence="21">
    <location>
        <begin position="201"/>
        <end position="214"/>
    </location>
</feature>
<sequence length="2535" mass="283844">MRAVAIVFLVGLTWLLASSILGGDGSSVMKMFFTEPWKNKYKCGLSAQCPPKHLAFRLVSGAANVIGPKFCLEDKILISSVKNNVGRGLNIALVNGVTGDLLDIKSFDMWEGDVSDLLKFLRPLHEGTLVFVASYDDPATKLNDEARRLFEELGSTAIKELAFRDSWVFVGAKGIENKSPFEQSSGGEMNHAERFTVLGNVGSSGKSHSMNWDSWDTCEPTGAEDTSGEKPDGEKKEESEWTGDQPVDQRDSRTLEKGVGKKEACSAADVARGEKEGGEADKAREQTSHPKRENKRFFRKSVELCEKDEDEEGLHSIPHPELHASDSVFSAGTSHAPADGSHGGVHSVPRLKGKERESEQEEEAEMKAVATSPGGRFLKFDIELGRGAFKTVYKGLDTETWVEVAWCELQDGKLTKAEQQRFKEEAEMLKGLQHPNIVRFYDFWESTVRGKKCIVLVTELMTSGTLKTYLKRFKVMKPKVLRSWCRQILKGLHFLHTRTPPIVHRDLKCDNIFITGPTGSVKIGDLGLATLMRTSFAKSVIGTPEFMAPEMYEEHYDESVDVYAFGMCMLEMATSEYPYSECQNAAQIYRKVTSGIKPASFAKVNDPEIKEIIEGCIRQNRGERLSIKDLLNHTFFGEDTGVRVELAEEDTGNQDCLALRIWVEEPKKLKGKHKDNEAIEFSYNLENDSAEEVALEMVKSGFFHESDAKVVGKSIRDRITQIKKFRAVRQQRALEERRDSGLVSASFTTSCTSFPSSLGPGAHAVSTAASLAVTGSYKEGEEPPEMEKHIKQQIPIGNTAGLIDMENLPNAISEELFADITQTVAPQKEEVVTSHTSLIQTQSYAAPVSHQGSISIISAEPIGSSLSNLMPQTNQRQHNAPPQTDILPQQTAIQPQQQIVDLQTTMQQQPPPQQPQQQQTVALQQMEQILKQGISRQQPPPSTGIPPQQIDTPQLVLQEKQLQSGVTQQHYIPLMHPQQVDTQQEVYAQQPTLQQSVNQQQVQPNAPIQQLPMETQQQEPQLFLQQLCVPSQAEPQNSAIIQSTPQQIPLVEQQQAVVIQQLEQQKQHHIYLQQQMEHHEIQIPKQQQHSAATQQMEQHNLQIQQQVQQQQALLQQAGEQHQHQALVQQQEGLLLQHHILSCQNQFEQQSLVQQNKPQLIQQNMLILQQSEQQPKQIEQEALLQMQLEQQVFLQQQQVQLLQQQLEQKGVLLKNQYQLDHQQGLLQQQQEQQSLLRHISQSKITQLQMQQQSEKQASRPQIDQYQLMLVHQQNELQMQHQALAQHDQQTTEPQQLLHKQHQEKEQLQQQALFLQERPLDPQALTLETVQQQQHSLIKQQQEQMPYQQHAVFLQQQNQLNQQVPLGQPPSGQQKIVSLECIQQHQDLVSKPQDQQLQQQVLFLQQSSQPVAIGPNHSGQLRTVNIETVQQQALLKQQQDQYHLQQQALFLQQRQQQLNQHVTSGQHHSGKQLAVETGQQQNLLKQQQDHLQDLQHQALLLQQKQQLDHQLLQSSRQEQTVGLETVQQQQVLLQHEQQQVLLLQQALQPQKVLNQHKMEQHQQEFVQQQSVLSGQQEGISVVSQSASQMVTSQISSKLQAPVKIDHHVPPLSVSQNQGPIQQTQGDFTKCHGQISLQTPSLAAMQSMVPTLAQLNSIQLNSPQAFLAPMQVQDSVQAQAQTYVLNETQVQIIQGQKVSAQPMPNQTMDPVPCQVPAIPQPMQISSLIQSQVLTPSALLPTQYLNSPQLGQPSIQPVQIDCTQGSKQQQECQQMVLSPVTTTMQSTSAVPSDEVVPAIVNTTQKYLQPIDQTQDQAQTQPTLQEPTQPGGIPIQTVMQPMPFKQPEVPQHYEMQIQKVQQEAIQLQAKTHILSSIQQPPTSHQIAVAIDLNQSPSPLLSTLVSSHNLPRQPCQTQVQAASLYSQVVTGLPPSPQHQPQSVLIANTCNQSCNQAQTYTHMQTQVQSQAHSNTVIFTETAGTSVQPLYSQVPMQPFQISSSPSHTSLNTTTLSGSQLVPIVLKSYSAIVTTDESQLFLVNEKLEKIKTQRRSSYPRPERTAHFQLSMLQASNTGDNMVECQLETHSNKMVTFKFDNEEDAPEDIAEYMVEEDFVLESEKERFVEDLRAIVKKAQEIFSTQSKTGSMEQLHVSTPSSSTDSAPQSSPVGRWRFFINQTIRHRDTQSPREASTLSPAEESQGQMEQVSDPEASQHLDNGVHFSPCFTLPMSYVSTRFVEELGPAVSVPGMTAMDSTSPIQPILHMSPGDAVTQDIASTTHTVLKKGSVSTIHATVPKQTSTAHGTDVPLTDHTLESSKDTSRGSSFVIGPENTADVVQSIPEDQIPSDCLSQSTLSSCLLNYREQVQQLPQVPSMQKAEILKQGLQSQPPTEVCSAQLTKGNIDQVQIQQNILQQQQQLRQIAPVPQYSAYENSTSVAEQTMQLFEAEPHNFCPLQQSVPQQIPYQQGQSDPPLNSLNQQSVQLQSQASLEQMHPHGAVQQQAVPLHQYVQQDTVLHPNATVQLETQEETQEVLLHRAQASL</sequence>
<feature type="compositionally biased region" description="Low complexity" evidence="21">
    <location>
        <begin position="2147"/>
        <end position="2161"/>
    </location>
</feature>
<dbReference type="Pfam" id="PF24889">
    <property type="entry name" value="CCTL2_WNK"/>
    <property type="match status" value="1"/>
</dbReference>
<dbReference type="CDD" id="cd13940">
    <property type="entry name" value="ILEI_FAM3C"/>
    <property type="match status" value="1"/>
</dbReference>
<evidence type="ECO:0000256" key="16">
    <source>
        <dbReference type="ARBA" id="ARBA00071800"/>
    </source>
</evidence>
<feature type="region of interest" description="Disordered" evidence="21">
    <location>
        <begin position="200"/>
        <end position="295"/>
    </location>
</feature>
<evidence type="ECO:0000256" key="14">
    <source>
        <dbReference type="ARBA" id="ARBA00048679"/>
    </source>
</evidence>
<keyword evidence="4" id="KW-0963">Cytoplasm</keyword>
<feature type="compositionally biased region" description="Basic and acidic residues" evidence="21">
    <location>
        <begin position="2305"/>
        <end position="2314"/>
    </location>
</feature>
<keyword evidence="20" id="KW-0175">Coiled coil</keyword>
<evidence type="ECO:0000259" key="23">
    <source>
        <dbReference type="PROSITE" id="PS50011"/>
    </source>
</evidence>
<dbReference type="Gene3D" id="1.10.510.10">
    <property type="entry name" value="Transferase(Phosphotransferase) domain 1"/>
    <property type="match status" value="1"/>
</dbReference>
<dbReference type="SUPFAM" id="SSF56112">
    <property type="entry name" value="Protein kinase-like (PK-like)"/>
    <property type="match status" value="1"/>
</dbReference>
<dbReference type="EC" id="2.7.11.1" evidence="3"/>
<dbReference type="Pfam" id="PF15711">
    <property type="entry name" value="ILEI"/>
    <property type="match status" value="1"/>
</dbReference>
<dbReference type="GO" id="GO:0005737">
    <property type="term" value="C:cytoplasm"/>
    <property type="evidence" value="ECO:0007669"/>
    <property type="project" value="UniProtKB-SubCell"/>
</dbReference>
<dbReference type="Proteomes" id="UP000319801">
    <property type="component" value="Unassembled WGS sequence"/>
</dbReference>
<dbReference type="PANTHER" id="PTHR13902">
    <property type="entry name" value="SERINE/THREONINE-PROTEIN KINASE WNK WITH NO LYSINE -RELATED"/>
    <property type="match status" value="1"/>
</dbReference>
<keyword evidence="9" id="KW-0547">Nucleotide-binding</keyword>
<dbReference type="FunFam" id="3.10.20.90:FF:000166">
    <property type="entry name" value="serine/threonine-protein kinase WNK3 isoform X1"/>
    <property type="match status" value="1"/>
</dbReference>
<accession>A0A556U0J1</accession>
<feature type="region of interest" description="Disordered" evidence="21">
    <location>
        <begin position="309"/>
        <end position="370"/>
    </location>
</feature>
<dbReference type="PROSITE" id="PS00108">
    <property type="entry name" value="PROTEIN_KINASE_ST"/>
    <property type="match status" value="1"/>
</dbReference>
<feature type="domain" description="Protein kinase" evidence="23">
    <location>
        <begin position="378"/>
        <end position="636"/>
    </location>
</feature>
<dbReference type="FunFam" id="3.10.20.90:FF:000007">
    <property type="entry name" value="Serine/threonine-protein kinase WNK1 isoform 1"/>
    <property type="match status" value="1"/>
</dbReference>
<comment type="caution">
    <text evidence="24">The sequence shown here is derived from an EMBL/GenBank/DDBJ whole genome shotgun (WGS) entry which is preliminary data.</text>
</comment>
<dbReference type="SMART" id="SM00220">
    <property type="entry name" value="S_TKc"/>
    <property type="match status" value="1"/>
</dbReference>
<comment type="subcellular location">
    <subcellularLocation>
        <location evidence="2">Cytoplasm</location>
    </subcellularLocation>
</comment>
<evidence type="ECO:0000256" key="3">
    <source>
        <dbReference type="ARBA" id="ARBA00012513"/>
    </source>
</evidence>
<dbReference type="FunFam" id="1.10.510.10:FF:000006">
    <property type="entry name" value="Serine/threonine-protein kinase WNK1 isoform 2"/>
    <property type="match status" value="1"/>
</dbReference>
<keyword evidence="22" id="KW-0732">Signal</keyword>
<evidence type="ECO:0000256" key="15">
    <source>
        <dbReference type="ARBA" id="ARBA00063874"/>
    </source>
</evidence>
<dbReference type="InterPro" id="IPR008271">
    <property type="entry name" value="Ser/Thr_kinase_AS"/>
</dbReference>
<evidence type="ECO:0000256" key="6">
    <source>
        <dbReference type="ARBA" id="ARBA00022553"/>
    </source>
</evidence>
<feature type="compositionally biased region" description="Basic and acidic residues" evidence="21">
    <location>
        <begin position="247"/>
        <end position="264"/>
    </location>
</feature>
<evidence type="ECO:0000256" key="8">
    <source>
        <dbReference type="ARBA" id="ARBA00022734"/>
    </source>
</evidence>
<comment type="catalytic activity">
    <reaction evidence="13">
        <text>L-threonyl-[protein] + ATP = O-phospho-L-threonyl-[protein] + ADP + H(+)</text>
        <dbReference type="Rhea" id="RHEA:46608"/>
        <dbReference type="Rhea" id="RHEA-COMP:11060"/>
        <dbReference type="Rhea" id="RHEA-COMP:11605"/>
        <dbReference type="ChEBI" id="CHEBI:15378"/>
        <dbReference type="ChEBI" id="CHEBI:30013"/>
        <dbReference type="ChEBI" id="CHEBI:30616"/>
        <dbReference type="ChEBI" id="CHEBI:61977"/>
        <dbReference type="ChEBI" id="CHEBI:456216"/>
        <dbReference type="EC" id="2.7.11.1"/>
    </reaction>
</comment>
<keyword evidence="12" id="KW-0832">Ubl conjugation</keyword>
<evidence type="ECO:0000256" key="22">
    <source>
        <dbReference type="SAM" id="SignalP"/>
    </source>
</evidence>
<evidence type="ECO:0000256" key="11">
    <source>
        <dbReference type="ARBA" id="ARBA00022840"/>
    </source>
</evidence>
<evidence type="ECO:0000313" key="25">
    <source>
        <dbReference type="Proteomes" id="UP000319801"/>
    </source>
</evidence>
<dbReference type="GO" id="GO:0006884">
    <property type="term" value="P:cell volume homeostasis"/>
    <property type="evidence" value="ECO:0007669"/>
    <property type="project" value="UniProtKB-ARBA"/>
</dbReference>
<evidence type="ECO:0000256" key="20">
    <source>
        <dbReference type="SAM" id="Coils"/>
    </source>
</evidence>
<feature type="coiled-coil region" evidence="20">
    <location>
        <begin position="1089"/>
        <end position="1120"/>
    </location>
</feature>
<feature type="compositionally biased region" description="Basic and acidic residues" evidence="21">
    <location>
        <begin position="227"/>
        <end position="239"/>
    </location>
</feature>
<evidence type="ECO:0000256" key="18">
    <source>
        <dbReference type="ARBA" id="ARBA00083534"/>
    </source>
</evidence>
<dbReference type="GO" id="GO:0004674">
    <property type="term" value="F:protein serine/threonine kinase activity"/>
    <property type="evidence" value="ECO:0007669"/>
    <property type="project" value="UniProtKB-KW"/>
</dbReference>
<feature type="region of interest" description="Disordered" evidence="21">
    <location>
        <begin position="2457"/>
        <end position="2490"/>
    </location>
</feature>
<dbReference type="InterPro" id="IPR039477">
    <property type="entry name" value="ILEI/PANDER_dom"/>
</dbReference>
<evidence type="ECO:0000256" key="4">
    <source>
        <dbReference type="ARBA" id="ARBA00022490"/>
    </source>
</evidence>
<feature type="region of interest" description="Disordered" evidence="21">
    <location>
        <begin position="2173"/>
        <end position="2209"/>
    </location>
</feature>
<comment type="catalytic activity">
    <reaction evidence="14">
        <text>L-seryl-[protein] + ATP = O-phospho-L-seryl-[protein] + ADP + H(+)</text>
        <dbReference type="Rhea" id="RHEA:17989"/>
        <dbReference type="Rhea" id="RHEA-COMP:9863"/>
        <dbReference type="Rhea" id="RHEA-COMP:11604"/>
        <dbReference type="ChEBI" id="CHEBI:15378"/>
        <dbReference type="ChEBI" id="CHEBI:29999"/>
        <dbReference type="ChEBI" id="CHEBI:30616"/>
        <dbReference type="ChEBI" id="CHEBI:83421"/>
        <dbReference type="ChEBI" id="CHEBI:456216"/>
        <dbReference type="EC" id="2.7.11.1"/>
    </reaction>
</comment>
<proteinExistence type="predicted"/>
<name>A0A556U0J1_BAGYA</name>
<dbReference type="Pfam" id="PF12202">
    <property type="entry name" value="OSR1_C"/>
    <property type="match status" value="1"/>
</dbReference>
<dbReference type="Pfam" id="PF00069">
    <property type="entry name" value="Pkinase"/>
    <property type="match status" value="1"/>
</dbReference>
<organism evidence="24 25">
    <name type="scientific">Bagarius yarrelli</name>
    <name type="common">Goonch</name>
    <name type="synonym">Bagrus yarrelli</name>
    <dbReference type="NCBI Taxonomy" id="175774"/>
    <lineage>
        <taxon>Eukaryota</taxon>
        <taxon>Metazoa</taxon>
        <taxon>Chordata</taxon>
        <taxon>Craniata</taxon>
        <taxon>Vertebrata</taxon>
        <taxon>Euteleostomi</taxon>
        <taxon>Actinopterygii</taxon>
        <taxon>Neopterygii</taxon>
        <taxon>Teleostei</taxon>
        <taxon>Ostariophysi</taxon>
        <taxon>Siluriformes</taxon>
        <taxon>Sisoridae</taxon>
        <taxon>Sisorinae</taxon>
        <taxon>Bagarius</taxon>
    </lineage>
</organism>
<dbReference type="InterPro" id="IPR056865">
    <property type="entry name" value="CCTL2_WNK"/>
</dbReference>
<comment type="subunit">
    <text evidence="15">Interacts with WNK1 and WNK4.</text>
</comment>
<keyword evidence="7" id="KW-0808">Transferase</keyword>
<feature type="compositionally biased region" description="Basic and acidic residues" evidence="21">
    <location>
        <begin position="271"/>
        <end position="291"/>
    </location>
</feature>
<feature type="region of interest" description="Disordered" evidence="21">
    <location>
        <begin position="1279"/>
        <end position="1299"/>
    </location>
</feature>
<dbReference type="InterPro" id="IPR050588">
    <property type="entry name" value="WNK_Ser-Thr_kinase"/>
</dbReference>
<evidence type="ECO:0000256" key="21">
    <source>
        <dbReference type="SAM" id="MobiDB-lite"/>
    </source>
</evidence>
<dbReference type="OrthoDB" id="4062651at2759"/>
<comment type="cofactor">
    <cofactor evidence="1">
        <name>Mg(2+)</name>
        <dbReference type="ChEBI" id="CHEBI:18420"/>
    </cofactor>
</comment>
<feature type="compositionally biased region" description="Polar residues" evidence="21">
    <location>
        <begin position="1279"/>
        <end position="1292"/>
    </location>
</feature>
<evidence type="ECO:0000256" key="5">
    <source>
        <dbReference type="ARBA" id="ARBA00022527"/>
    </source>
</evidence>
<keyword evidence="25" id="KW-1185">Reference proteome</keyword>
<keyword evidence="10 24" id="KW-0418">Kinase</keyword>
<evidence type="ECO:0000256" key="17">
    <source>
        <dbReference type="ARBA" id="ARBA00080935"/>
    </source>
</evidence>
<protein>
    <recommendedName>
        <fullName evidence="16">Serine/threonine-protein kinase WNK3</fullName>
        <ecNumber evidence="3">2.7.11.1</ecNumber>
    </recommendedName>
    <alternativeName>
        <fullName evidence="17">Protein kinase lysine-deficient 3</fullName>
    </alternativeName>
    <alternativeName>
        <fullName evidence="18">Protein kinase with no lysine 3</fullName>
    </alternativeName>
</protein>
<feature type="compositionally biased region" description="Polar residues" evidence="21">
    <location>
        <begin position="2181"/>
        <end position="2199"/>
    </location>
</feature>
<dbReference type="GO" id="GO:0005524">
    <property type="term" value="F:ATP binding"/>
    <property type="evidence" value="ECO:0007669"/>
    <property type="project" value="UniProtKB-KW"/>
</dbReference>
<dbReference type="Gene3D" id="3.10.20.90">
    <property type="entry name" value="Phosphatidylinositol 3-kinase Catalytic Subunit, Chain A, domain 1"/>
    <property type="match status" value="2"/>
</dbReference>
<dbReference type="InterPro" id="IPR011009">
    <property type="entry name" value="Kinase-like_dom_sf"/>
</dbReference>
<dbReference type="InterPro" id="IPR024678">
    <property type="entry name" value="Kinase_OSR1/WNK_CCT"/>
</dbReference>
<evidence type="ECO:0000256" key="2">
    <source>
        <dbReference type="ARBA" id="ARBA00004496"/>
    </source>
</evidence>
<evidence type="ECO:0000256" key="12">
    <source>
        <dbReference type="ARBA" id="ARBA00022843"/>
    </source>
</evidence>
<keyword evidence="5" id="KW-0723">Serine/threonine-protein kinase</keyword>
<evidence type="ECO:0000256" key="10">
    <source>
        <dbReference type="ARBA" id="ARBA00022777"/>
    </source>
</evidence>
<feature type="compositionally biased region" description="Low complexity" evidence="21">
    <location>
        <begin position="1809"/>
        <end position="1825"/>
    </location>
</feature>
<keyword evidence="11" id="KW-0067">ATP-binding</keyword>